<dbReference type="Pfam" id="PF00465">
    <property type="entry name" value="Fe-ADH"/>
    <property type="match status" value="1"/>
</dbReference>
<evidence type="ECO:0000256" key="5">
    <source>
        <dbReference type="ARBA" id="ARBA00049164"/>
    </source>
</evidence>
<comment type="catalytic activity">
    <reaction evidence="5">
        <text>a secondary alcohol + NAD(+) = a ketone + NADH + H(+)</text>
        <dbReference type="Rhea" id="RHEA:10740"/>
        <dbReference type="ChEBI" id="CHEBI:15378"/>
        <dbReference type="ChEBI" id="CHEBI:17087"/>
        <dbReference type="ChEBI" id="CHEBI:35681"/>
        <dbReference type="ChEBI" id="CHEBI:57540"/>
        <dbReference type="ChEBI" id="CHEBI:57945"/>
        <dbReference type="EC" id="1.1.1.1"/>
    </reaction>
</comment>
<organism evidence="11 12">
    <name type="scientific">Ponticoccus litoralis</name>
    <dbReference type="NCBI Taxonomy" id="422297"/>
    <lineage>
        <taxon>Bacteria</taxon>
        <taxon>Pseudomonadati</taxon>
        <taxon>Pseudomonadota</taxon>
        <taxon>Alphaproteobacteria</taxon>
        <taxon>Rhodobacterales</taxon>
        <taxon>Roseobacteraceae</taxon>
        <taxon>Ponticoccus</taxon>
    </lineage>
</organism>
<dbReference type="EMBL" id="JBDNCH010000002">
    <property type="protein sequence ID" value="MEN9062048.1"/>
    <property type="molecule type" value="Genomic_DNA"/>
</dbReference>
<dbReference type="Gene3D" id="1.20.1090.10">
    <property type="entry name" value="Dehydroquinate synthase-like - alpha domain"/>
    <property type="match status" value="1"/>
</dbReference>
<proteinExistence type="inferred from homology"/>
<evidence type="ECO:0000256" key="6">
    <source>
        <dbReference type="ARBA" id="ARBA00049243"/>
    </source>
</evidence>
<feature type="domain" description="Alcohol dehydrogenase iron-type/glycerol dehydrogenase GldA" evidence="9">
    <location>
        <begin position="10"/>
        <end position="183"/>
    </location>
</feature>
<dbReference type="CDD" id="cd14861">
    <property type="entry name" value="Fe-ADH-like"/>
    <property type="match status" value="1"/>
</dbReference>
<dbReference type="Pfam" id="PF25137">
    <property type="entry name" value="ADH_Fe_C"/>
    <property type="match status" value="1"/>
</dbReference>
<dbReference type="PANTHER" id="PTHR11496">
    <property type="entry name" value="ALCOHOL DEHYDROGENASE"/>
    <property type="match status" value="1"/>
</dbReference>
<dbReference type="SUPFAM" id="SSF56796">
    <property type="entry name" value="Dehydroquinate synthase-like"/>
    <property type="match status" value="1"/>
</dbReference>
<dbReference type="FunFam" id="3.40.50.1970:FF:000003">
    <property type="entry name" value="Alcohol dehydrogenase, iron-containing"/>
    <property type="match status" value="1"/>
</dbReference>
<dbReference type="Gene3D" id="3.40.50.1970">
    <property type="match status" value="1"/>
</dbReference>
<dbReference type="InterPro" id="IPR039697">
    <property type="entry name" value="Alcohol_dehydrogenase_Fe"/>
</dbReference>
<dbReference type="FunFam" id="1.20.1090.10:FF:000001">
    <property type="entry name" value="Aldehyde-alcohol dehydrogenase"/>
    <property type="match status" value="1"/>
</dbReference>
<evidence type="ECO:0000256" key="2">
    <source>
        <dbReference type="ARBA" id="ARBA00007358"/>
    </source>
</evidence>
<dbReference type="RefSeq" id="WP_347167062.1">
    <property type="nucleotide sequence ID" value="NZ_JBDNCH010000002.1"/>
</dbReference>
<evidence type="ECO:0000256" key="7">
    <source>
        <dbReference type="ARBA" id="ARBA00074848"/>
    </source>
</evidence>
<dbReference type="AlphaFoldDB" id="A0AAW9STC2"/>
<dbReference type="InterPro" id="IPR056798">
    <property type="entry name" value="ADH_Fe_C"/>
</dbReference>
<dbReference type="PANTHER" id="PTHR11496:SF102">
    <property type="entry name" value="ALCOHOL DEHYDROGENASE 4"/>
    <property type="match status" value="1"/>
</dbReference>
<evidence type="ECO:0000259" key="9">
    <source>
        <dbReference type="Pfam" id="PF00465"/>
    </source>
</evidence>
<comment type="similarity">
    <text evidence="2">Belongs to the iron-containing alcohol dehydrogenase family.</text>
</comment>
<feature type="domain" description="Fe-containing alcohol dehydrogenase-like C-terminal" evidence="10">
    <location>
        <begin position="194"/>
        <end position="380"/>
    </location>
</feature>
<accession>A0AAW9STC2</accession>
<keyword evidence="3" id="KW-0560">Oxidoreductase</keyword>
<dbReference type="PROSITE" id="PS00913">
    <property type="entry name" value="ADH_IRON_1"/>
    <property type="match status" value="1"/>
</dbReference>
<dbReference type="Proteomes" id="UP001428774">
    <property type="component" value="Unassembled WGS sequence"/>
</dbReference>
<evidence type="ECO:0000256" key="8">
    <source>
        <dbReference type="ARBA" id="ARBA00076680"/>
    </source>
</evidence>
<evidence type="ECO:0000256" key="4">
    <source>
        <dbReference type="ARBA" id="ARBA00023027"/>
    </source>
</evidence>
<dbReference type="InterPro" id="IPR018211">
    <property type="entry name" value="ADH_Fe_CS"/>
</dbReference>
<keyword evidence="12" id="KW-1185">Reference proteome</keyword>
<evidence type="ECO:0000259" key="10">
    <source>
        <dbReference type="Pfam" id="PF25137"/>
    </source>
</evidence>
<keyword evidence="4" id="KW-0520">NAD</keyword>
<reference evidence="11 12" key="1">
    <citation type="submission" date="2024-05" db="EMBL/GenBank/DDBJ databases">
        <title>Genome sequence of Ponticoccus litoralis KCCM 90028.</title>
        <authorList>
            <person name="Kim J.M."/>
            <person name="Lee J.K."/>
            <person name="Choi B.J."/>
            <person name="Bayburt H."/>
            <person name="Baek J.H."/>
            <person name="Jeon C.O."/>
        </authorList>
    </citation>
    <scope>NUCLEOTIDE SEQUENCE [LARGE SCALE GENOMIC DNA]</scope>
    <source>
        <strain evidence="11 12">KCCM 90028</strain>
    </source>
</reference>
<sequence>MSLTGNWSYPTAIKFGAGRIAELPAACAQAGMTRPLLVTDKGLADLPITDATLDILEAAGLGRALFADVDPNPNEINLAAGVAAYRDGGHDGVIAFGGGSGLDLGKMVAFMAGQTRPVWDFEDIGDWWTRADASVIAPIVAVPTTAGTGSEVGRASVITNSETHEKKIIFHPKVLPAVVICDPELTVGMPKPITAGTGLDAFAHCVEAFSSPHYHPMSQGIALEGMRLVKDYLPRAYADGTDIEARAQMMSAAMMGATAFQKGLGAIHAMSHPIGAHFNTHHGTTNAVCMPAVLAMNAEAIKDRFDMAAGYLGISGGFAGFQTFVQGLNDTLGIPRRLSDMGVTEDAIPALVAGALKDPSCGGNPVALTAENLEGLFRAAL</sequence>
<dbReference type="PROSITE" id="PS00060">
    <property type="entry name" value="ADH_IRON_2"/>
    <property type="match status" value="1"/>
</dbReference>
<comment type="caution">
    <text evidence="11">The sequence shown here is derived from an EMBL/GenBank/DDBJ whole genome shotgun (WGS) entry which is preliminary data.</text>
</comment>
<dbReference type="GO" id="GO:0004022">
    <property type="term" value="F:alcohol dehydrogenase (NAD+) activity"/>
    <property type="evidence" value="ECO:0007669"/>
    <property type="project" value="UniProtKB-EC"/>
</dbReference>
<gene>
    <name evidence="11" type="ORF">ABFB10_14640</name>
</gene>
<evidence type="ECO:0000313" key="11">
    <source>
        <dbReference type="EMBL" id="MEN9062048.1"/>
    </source>
</evidence>
<comment type="cofactor">
    <cofactor evidence="1">
        <name>Fe cation</name>
        <dbReference type="ChEBI" id="CHEBI:24875"/>
    </cofactor>
</comment>
<name>A0AAW9STC2_9RHOB</name>
<evidence type="ECO:0000256" key="1">
    <source>
        <dbReference type="ARBA" id="ARBA00001962"/>
    </source>
</evidence>
<evidence type="ECO:0000256" key="3">
    <source>
        <dbReference type="ARBA" id="ARBA00023002"/>
    </source>
</evidence>
<comment type="catalytic activity">
    <reaction evidence="6">
        <text>a primary alcohol + NAD(+) = an aldehyde + NADH + H(+)</text>
        <dbReference type="Rhea" id="RHEA:10736"/>
        <dbReference type="ChEBI" id="CHEBI:15378"/>
        <dbReference type="ChEBI" id="CHEBI:15734"/>
        <dbReference type="ChEBI" id="CHEBI:17478"/>
        <dbReference type="ChEBI" id="CHEBI:57540"/>
        <dbReference type="ChEBI" id="CHEBI:57945"/>
        <dbReference type="EC" id="1.1.1.1"/>
    </reaction>
</comment>
<dbReference type="InterPro" id="IPR001670">
    <property type="entry name" value="ADH_Fe/GldA"/>
</dbReference>
<evidence type="ECO:0000313" key="12">
    <source>
        <dbReference type="Proteomes" id="UP001428774"/>
    </source>
</evidence>
<protein>
    <recommendedName>
        <fullName evidence="7">Alcohol dehydrogenase 2</fullName>
    </recommendedName>
    <alternativeName>
        <fullName evidence="8">Alcohol dehydrogenase II</fullName>
    </alternativeName>
</protein>
<dbReference type="GO" id="GO:0046872">
    <property type="term" value="F:metal ion binding"/>
    <property type="evidence" value="ECO:0007669"/>
    <property type="project" value="InterPro"/>
</dbReference>